<protein>
    <submittedName>
        <fullName evidence="2">Uncharacterized protein</fullName>
    </submittedName>
</protein>
<sequence>MHNTLPKFNKKNTQTNKTKQKESNSNEVKQQKHKKQNKELHQMTPTRMRLPSSVRPRKKSCACRECVFDAINVTEKTNNAGHTSGQEKQTKQTTIIITFSYYIHRTTVEMYISP</sequence>
<dbReference type="AlphaFoldDB" id="V5APL9"/>
<evidence type="ECO:0000256" key="1">
    <source>
        <dbReference type="SAM" id="MobiDB-lite"/>
    </source>
</evidence>
<evidence type="ECO:0000313" key="2">
    <source>
        <dbReference type="EMBL" id="ESS55567.1"/>
    </source>
</evidence>
<name>V5APL9_TRYCR</name>
<organism evidence="2 3">
    <name type="scientific">Trypanosoma cruzi Dm28c</name>
    <dbReference type="NCBI Taxonomy" id="1416333"/>
    <lineage>
        <taxon>Eukaryota</taxon>
        <taxon>Discoba</taxon>
        <taxon>Euglenozoa</taxon>
        <taxon>Kinetoplastea</taxon>
        <taxon>Metakinetoplastina</taxon>
        <taxon>Trypanosomatida</taxon>
        <taxon>Trypanosomatidae</taxon>
        <taxon>Trypanosoma</taxon>
        <taxon>Schizotrypanum</taxon>
    </lineage>
</organism>
<gene>
    <name evidence="2" type="ORF">TCDM_12950</name>
</gene>
<evidence type="ECO:0000313" key="3">
    <source>
        <dbReference type="Proteomes" id="UP000017861"/>
    </source>
</evidence>
<reference evidence="2 3" key="1">
    <citation type="journal article" date="2014" name="Genome Announc.">
        <title>Trypanosoma cruzi Clone Dm28c Draft Genome Sequence.</title>
        <authorList>
            <person name="Grisard E.C."/>
            <person name="Teixeira S.M."/>
            <person name="de Almeida L.G."/>
            <person name="Stoco P.H."/>
            <person name="Gerber A.L."/>
            <person name="Talavera-Lopez C."/>
            <person name="Lima O.C."/>
            <person name="Andersson B."/>
            <person name="de Vasconcelos A.T."/>
        </authorList>
    </citation>
    <scope>NUCLEOTIDE SEQUENCE [LARGE SCALE GENOMIC DNA]</scope>
    <source>
        <strain evidence="2 3">Dm28c</strain>
    </source>
</reference>
<comment type="caution">
    <text evidence="2">The sequence shown here is derived from an EMBL/GenBank/DDBJ whole genome shotgun (WGS) entry which is preliminary data.</text>
</comment>
<dbReference type="Proteomes" id="UP000017861">
    <property type="component" value="Unassembled WGS sequence"/>
</dbReference>
<accession>V5APL9</accession>
<proteinExistence type="predicted"/>
<feature type="region of interest" description="Disordered" evidence="1">
    <location>
        <begin position="1"/>
        <end position="56"/>
    </location>
</feature>
<dbReference type="VEuPathDB" id="TriTrypDB:TCDM_12950"/>
<dbReference type="EMBL" id="AYLP01000770">
    <property type="protein sequence ID" value="ESS55567.1"/>
    <property type="molecule type" value="Genomic_DNA"/>
</dbReference>